<reference evidence="1 2" key="1">
    <citation type="submission" date="2018-09" db="EMBL/GenBank/DDBJ databases">
        <title>Mesorhizobium carmichaelinearum sp. nov. isolated from Carmichaelinea spp. root nodules in New Zealand.</title>
        <authorList>
            <person name="De Meyer S.E."/>
        </authorList>
    </citation>
    <scope>NUCLEOTIDE SEQUENCE [LARGE SCALE GENOMIC DNA]</scope>
    <source>
        <strain evidence="1 2">ICMP19557</strain>
    </source>
</reference>
<keyword evidence="2" id="KW-1185">Reference proteome</keyword>
<evidence type="ECO:0000313" key="1">
    <source>
        <dbReference type="EMBL" id="RJT28637.1"/>
    </source>
</evidence>
<accession>A0A3A5K2G2</accession>
<gene>
    <name evidence="1" type="ORF">D3227_33900</name>
</gene>
<dbReference type="EMBL" id="QZWZ01000050">
    <property type="protein sequence ID" value="RJT28637.1"/>
    <property type="molecule type" value="Genomic_DNA"/>
</dbReference>
<comment type="caution">
    <text evidence="1">The sequence shown here is derived from an EMBL/GenBank/DDBJ whole genome shotgun (WGS) entry which is preliminary data.</text>
</comment>
<name>A0A3A5K2G2_9HYPH</name>
<dbReference type="Proteomes" id="UP000272706">
    <property type="component" value="Unassembled WGS sequence"/>
</dbReference>
<dbReference type="AlphaFoldDB" id="A0A3A5K2G2"/>
<sequence>MTTRGREFLERWLADNVPDLVGADVISTGRATDKLFADAQKQGIEGAEIVEETGKGSVYETILDAVVHHHGPRLAD</sequence>
<evidence type="ECO:0000313" key="2">
    <source>
        <dbReference type="Proteomes" id="UP000272706"/>
    </source>
</evidence>
<dbReference type="OrthoDB" id="8099823at2"/>
<proteinExistence type="predicted"/>
<organism evidence="1 2">
    <name type="scientific">Mesorhizobium waimense</name>
    <dbReference type="NCBI Taxonomy" id="1300307"/>
    <lineage>
        <taxon>Bacteria</taxon>
        <taxon>Pseudomonadati</taxon>
        <taxon>Pseudomonadota</taxon>
        <taxon>Alphaproteobacteria</taxon>
        <taxon>Hyphomicrobiales</taxon>
        <taxon>Phyllobacteriaceae</taxon>
        <taxon>Mesorhizobium</taxon>
    </lineage>
</organism>
<protein>
    <submittedName>
        <fullName evidence="1">DUF768 domain-containing protein</fullName>
    </submittedName>
</protein>